<accession>A0AA38S3H4</accession>
<dbReference type="EMBL" id="JANBVN010000001">
    <property type="protein sequence ID" value="KAJ9165773.1"/>
    <property type="molecule type" value="Genomic_DNA"/>
</dbReference>
<reference evidence="4" key="1">
    <citation type="submission" date="2022-07" db="EMBL/GenBank/DDBJ databases">
        <title>Fungi with potential for degradation of polypropylene.</title>
        <authorList>
            <person name="Gostincar C."/>
        </authorList>
    </citation>
    <scope>NUCLEOTIDE SEQUENCE</scope>
    <source>
        <strain evidence="4">EXF-13287</strain>
    </source>
</reference>
<keyword evidence="1" id="KW-0040">ANK repeat</keyword>
<dbReference type="PROSITE" id="PS50297">
    <property type="entry name" value="ANK_REP_REGION"/>
    <property type="match status" value="1"/>
</dbReference>
<feature type="repeat" description="ANK" evidence="1">
    <location>
        <begin position="420"/>
        <end position="452"/>
    </location>
</feature>
<dbReference type="InterPro" id="IPR031348">
    <property type="entry name" value="PigL_N"/>
</dbReference>
<dbReference type="Pfam" id="PF12796">
    <property type="entry name" value="Ank_2"/>
    <property type="match status" value="1"/>
</dbReference>
<protein>
    <submittedName>
        <fullName evidence="4">Ankyrin</fullName>
    </submittedName>
</protein>
<evidence type="ECO:0000256" key="2">
    <source>
        <dbReference type="SAM" id="MobiDB-lite"/>
    </source>
</evidence>
<dbReference type="InterPro" id="IPR036770">
    <property type="entry name" value="Ankyrin_rpt-contain_sf"/>
</dbReference>
<evidence type="ECO:0000259" key="3">
    <source>
        <dbReference type="Pfam" id="PF17111"/>
    </source>
</evidence>
<dbReference type="PROSITE" id="PS50088">
    <property type="entry name" value="ANK_REPEAT"/>
    <property type="match status" value="1"/>
</dbReference>
<evidence type="ECO:0000256" key="1">
    <source>
        <dbReference type="PROSITE-ProRule" id="PRU00023"/>
    </source>
</evidence>
<comment type="caution">
    <text evidence="4">The sequence shown here is derived from an EMBL/GenBank/DDBJ whole genome shotgun (WGS) entry which is preliminary data.</text>
</comment>
<keyword evidence="5" id="KW-1185">Reference proteome</keyword>
<name>A0AA38S3H4_9PEZI</name>
<dbReference type="Proteomes" id="UP001174691">
    <property type="component" value="Unassembled WGS sequence"/>
</dbReference>
<dbReference type="InterPro" id="IPR002110">
    <property type="entry name" value="Ankyrin_rpt"/>
</dbReference>
<gene>
    <name evidence="4" type="ORF">NKR19_g121</name>
</gene>
<dbReference type="Pfam" id="PF17111">
    <property type="entry name" value="PigL_N"/>
    <property type="match status" value="1"/>
</dbReference>
<feature type="compositionally biased region" description="Polar residues" evidence="2">
    <location>
        <begin position="472"/>
        <end position="483"/>
    </location>
</feature>
<sequence length="528" mass="57472">MADPLSTGASVVAFLGVAWSSAKAIHEILSAVKDGPQNVQHLADDVKQLEDVLARIKDLVVGPMHSTDLAELASLSTRCKTDLAAFASKLGRLNLTPHERRIGRAWKRLKAAFNEKELERMRDTIRDYIRTLNIRLTLLSTAHLSLSTTQSCEILDLLRQLRIEVRTSSVSNTEPHVAGPSLEAPTHGNASAPCQADAILEQSIDRLIQLVKGKECTVDSDDAEQLISDLQVLLESAQEKESSSTPLETTVDLARADNHQSTVLKELKLASSLIFSAPSIAINGRGPAKLMVPSPQGFVLQQKRKRKVIDTGSGTLTVVTNNRRRVYDRQDDSATTGNRGGKDFMAQIFFTSSISNSLLSISVSQGQVLHGSVSTIPRVLHGNIIPTDSQVFSTAAKGNVEDLVSLLTQGNASLHDHDPDGWSLLHFAVDADNVPMARYLVQNGLDIDAICRYKDWSAYWGTPLHLSRNHKSTSTDGSGSQQPWEGHPSGLGNSDEGTPCEIYSQDVTRAPTPVHDELSHNPWADTQV</sequence>
<dbReference type="AlphaFoldDB" id="A0AA38S3H4"/>
<proteinExistence type="predicted"/>
<dbReference type="SMART" id="SM00248">
    <property type="entry name" value="ANK"/>
    <property type="match status" value="2"/>
</dbReference>
<evidence type="ECO:0000313" key="5">
    <source>
        <dbReference type="Proteomes" id="UP001174691"/>
    </source>
</evidence>
<dbReference type="SUPFAM" id="SSF48403">
    <property type="entry name" value="Ankyrin repeat"/>
    <property type="match status" value="1"/>
</dbReference>
<feature type="region of interest" description="Disordered" evidence="2">
    <location>
        <begin position="469"/>
        <end position="528"/>
    </location>
</feature>
<evidence type="ECO:0000313" key="4">
    <source>
        <dbReference type="EMBL" id="KAJ9165773.1"/>
    </source>
</evidence>
<organism evidence="4 5">
    <name type="scientific">Coniochaeta hoffmannii</name>
    <dbReference type="NCBI Taxonomy" id="91930"/>
    <lineage>
        <taxon>Eukaryota</taxon>
        <taxon>Fungi</taxon>
        <taxon>Dikarya</taxon>
        <taxon>Ascomycota</taxon>
        <taxon>Pezizomycotina</taxon>
        <taxon>Sordariomycetes</taxon>
        <taxon>Sordariomycetidae</taxon>
        <taxon>Coniochaetales</taxon>
        <taxon>Coniochaetaceae</taxon>
        <taxon>Coniochaeta</taxon>
    </lineage>
</organism>
<feature type="domain" description="Azaphilone pigments biosynthesis cluster protein L N-terminal" evidence="3">
    <location>
        <begin position="2"/>
        <end position="141"/>
    </location>
</feature>
<dbReference type="Gene3D" id="1.25.40.20">
    <property type="entry name" value="Ankyrin repeat-containing domain"/>
    <property type="match status" value="1"/>
</dbReference>